<dbReference type="Proteomes" id="UP000001203">
    <property type="component" value="Chromosome circular"/>
</dbReference>
<evidence type="ECO:0008006" key="3">
    <source>
        <dbReference type="Google" id="ProtNLM"/>
    </source>
</evidence>
<evidence type="ECO:0000313" key="1">
    <source>
        <dbReference type="EMBL" id="ACB50685.1"/>
    </source>
</evidence>
<keyword evidence="2" id="KW-1185">Reference proteome</keyword>
<dbReference type="HOGENOM" id="CLU_042139_0_0_3"/>
<dbReference type="OrthoDB" id="565403at2"/>
<dbReference type="EMBL" id="CP000806">
    <property type="protein sequence ID" value="ACB50685.1"/>
    <property type="molecule type" value="Genomic_DNA"/>
</dbReference>
<accession>B1WVU8</accession>
<dbReference type="STRING" id="43989.cce_1335"/>
<dbReference type="KEGG" id="cyt:cce_1335"/>
<proteinExistence type="predicted"/>
<protein>
    <recommendedName>
        <fullName evidence="3">Sulfotransferase domain-containing protein</fullName>
    </recommendedName>
</protein>
<dbReference type="InterPro" id="IPR027417">
    <property type="entry name" value="P-loop_NTPase"/>
</dbReference>
<name>B1WVU8_CROS5</name>
<dbReference type="SUPFAM" id="SSF52540">
    <property type="entry name" value="P-loop containing nucleoside triphosphate hydrolases"/>
    <property type="match status" value="1"/>
</dbReference>
<dbReference type="eggNOG" id="COG1874">
    <property type="taxonomic scope" value="Bacteria"/>
</dbReference>
<sequence>MKAFLHIGTEKTGTTTIQSFLAKNRQSLLDKDYLYPESPGKTNHFGLAIFSSNSNRCASIYQFLQLDTLEKVIQFKTKFPHILAQELTLSNCNKVIFSSEHCSSRLIDEQDIERLKNVLDTFFDDIEVIIYLRRQDKFLASSYSTAVRSGRTEKFKIPSKTTIEIRYNYYNILNKFANVFGKNKITVRIFESSQMIEGDLIQDFMNIIGLKMDNSYLSVSNLNTSLDVYSLEYIRLLNKNLKKIIKDNPDKYIKKIIKRLETYSYQYQNKQSLLLSEKMAREFMSLFEESNQKVANLYLNRADGKLFNNDFSRLPQQDISPITMNLKLLEITAFLLKDKLIRRS</sequence>
<dbReference type="AlphaFoldDB" id="B1WVU8"/>
<gene>
    <name evidence="1" type="ordered locus">cce_1335</name>
</gene>
<dbReference type="Gene3D" id="3.40.50.300">
    <property type="entry name" value="P-loop containing nucleotide triphosphate hydrolases"/>
    <property type="match status" value="1"/>
</dbReference>
<reference evidence="1 2" key="1">
    <citation type="journal article" date="2008" name="Proc. Natl. Acad. Sci. U.S.A.">
        <title>The genome of Cyanothece 51142, a unicellular diazotrophic cyanobacterium important in the marine nitrogen cycle.</title>
        <authorList>
            <person name="Welsh E.A."/>
            <person name="Liberton M."/>
            <person name="Stoeckel J."/>
            <person name="Loh T."/>
            <person name="Elvitigala T."/>
            <person name="Wang C."/>
            <person name="Wollam A."/>
            <person name="Fulton R.S."/>
            <person name="Clifton S.W."/>
            <person name="Jacobs J.M."/>
            <person name="Aurora R."/>
            <person name="Ghosh B.K."/>
            <person name="Sherman L.A."/>
            <person name="Smith R.D."/>
            <person name="Wilson R.K."/>
            <person name="Pakrasi H.B."/>
        </authorList>
    </citation>
    <scope>NUCLEOTIDE SEQUENCE [LARGE SCALE GENOMIC DNA]</scope>
    <source>
        <strain evidence="2">ATCC 51142 / BH68</strain>
    </source>
</reference>
<dbReference type="RefSeq" id="WP_009544156.1">
    <property type="nucleotide sequence ID" value="NC_010546.1"/>
</dbReference>
<evidence type="ECO:0000313" key="2">
    <source>
        <dbReference type="Proteomes" id="UP000001203"/>
    </source>
</evidence>
<organism evidence="1 2">
    <name type="scientific">Crocosphaera subtropica (strain ATCC 51142 / BH68)</name>
    <name type="common">Cyanothece sp. (strain ATCC 51142)</name>
    <dbReference type="NCBI Taxonomy" id="43989"/>
    <lineage>
        <taxon>Bacteria</taxon>
        <taxon>Bacillati</taxon>
        <taxon>Cyanobacteriota</taxon>
        <taxon>Cyanophyceae</taxon>
        <taxon>Oscillatoriophycideae</taxon>
        <taxon>Chroococcales</taxon>
        <taxon>Aphanothecaceae</taxon>
        <taxon>Crocosphaera</taxon>
        <taxon>Crocosphaera subtropica</taxon>
    </lineage>
</organism>